<protein>
    <submittedName>
        <fullName evidence="6">Thymidine kinase 2, mitochondrial-like isoform X1</fullName>
    </submittedName>
</protein>
<dbReference type="InterPro" id="IPR027417">
    <property type="entry name" value="P-loop_NTPase"/>
</dbReference>
<proteinExistence type="inferred from homology"/>
<evidence type="ECO:0000256" key="1">
    <source>
        <dbReference type="ARBA" id="ARBA00007420"/>
    </source>
</evidence>
<keyword evidence="3" id="KW-0067">ATP-binding</keyword>
<dbReference type="GO" id="GO:0005739">
    <property type="term" value="C:mitochondrion"/>
    <property type="evidence" value="ECO:0007669"/>
    <property type="project" value="TreeGrafter"/>
</dbReference>
<feature type="binding site" evidence="3">
    <location>
        <begin position="24"/>
        <end position="32"/>
    </location>
    <ligand>
        <name>ATP</name>
        <dbReference type="ChEBI" id="CHEBI:30616"/>
    </ligand>
</feature>
<dbReference type="PIRSF" id="PIRSF000705">
    <property type="entry name" value="DNK"/>
    <property type="match status" value="1"/>
</dbReference>
<feature type="binding site" evidence="3">
    <location>
        <begin position="159"/>
        <end position="163"/>
    </location>
    <ligand>
        <name>ATP</name>
        <dbReference type="ChEBI" id="CHEBI:30616"/>
    </ligand>
</feature>
<comment type="similarity">
    <text evidence="1">Belongs to the DCK/DGK family.</text>
</comment>
<dbReference type="InterPro" id="IPR050566">
    <property type="entry name" value="Deoxyribonucleoside_kinase"/>
</dbReference>
<dbReference type="PANTHER" id="PTHR10513:SF24">
    <property type="entry name" value="THYMIDINE KINASE 2, MITOCHONDRIAL"/>
    <property type="match status" value="1"/>
</dbReference>
<dbReference type="Gene3D" id="3.40.50.300">
    <property type="entry name" value="P-loop containing nucleotide triphosphate hydrolases"/>
    <property type="match status" value="1"/>
</dbReference>
<dbReference type="Proteomes" id="UP000694844">
    <property type="component" value="Chromosome 8"/>
</dbReference>
<feature type="active site" description="Proton acceptor" evidence="2">
    <location>
        <position position="100"/>
    </location>
</feature>
<dbReference type="FunFam" id="3.40.50.300:FF:001571">
    <property type="entry name" value="Deoxynucleoside kinase"/>
    <property type="match status" value="1"/>
</dbReference>
<dbReference type="PANTHER" id="PTHR10513">
    <property type="entry name" value="DEOXYNUCLEOSIDE KINASE"/>
    <property type="match status" value="1"/>
</dbReference>
<dbReference type="InterPro" id="IPR002624">
    <property type="entry name" value="DCK/DGK"/>
</dbReference>
<dbReference type="GO" id="GO:0005524">
    <property type="term" value="F:ATP binding"/>
    <property type="evidence" value="ECO:0007669"/>
    <property type="project" value="UniProtKB-KW"/>
</dbReference>
<dbReference type="InterPro" id="IPR031314">
    <property type="entry name" value="DNK_dom"/>
</dbReference>
<dbReference type="RefSeq" id="XP_022297194.1">
    <property type="nucleotide sequence ID" value="XM_022441486.1"/>
</dbReference>
<accession>A0A8B8B3G9</accession>
<evidence type="ECO:0000313" key="6">
    <source>
        <dbReference type="RefSeq" id="XP_022297194.1"/>
    </source>
</evidence>
<dbReference type="GeneID" id="111106705"/>
<sequence length="232" mass="27458">MATQVCEGLKQTKEKERFTVCVEGNIASGKSTLLEHFKTNQNVETFEEPRGKWRNVHGFNALELFYRDHERWSMTLGTYIQLTMLEMHQKQTVKPVKLMERSIYSTKYCFMQNMKESGELQDIDHTIITEWFNWIIRNHDCRVDLIVYLQSKPETVYQRIKNRKLNGEEDIPLEFLQTMHDFHEDWLIKRSKFAVPSKVLVIPADSSLEEMHQIYAAKESEILCGMNIKSFL</sequence>
<dbReference type="OrthoDB" id="567086at2759"/>
<dbReference type="KEGG" id="cvn:111106705"/>
<gene>
    <name evidence="6" type="primary">LOC111106705</name>
</gene>
<name>A0A8B8B3G9_CRAVI</name>
<evidence type="ECO:0000313" key="5">
    <source>
        <dbReference type="Proteomes" id="UP000694844"/>
    </source>
</evidence>
<keyword evidence="5" id="KW-1185">Reference proteome</keyword>
<dbReference type="SUPFAM" id="SSF52540">
    <property type="entry name" value="P-loop containing nucleoside triphosphate hydrolases"/>
    <property type="match status" value="1"/>
</dbReference>
<organism evidence="5 6">
    <name type="scientific">Crassostrea virginica</name>
    <name type="common">Eastern oyster</name>
    <dbReference type="NCBI Taxonomy" id="6565"/>
    <lineage>
        <taxon>Eukaryota</taxon>
        <taxon>Metazoa</taxon>
        <taxon>Spiralia</taxon>
        <taxon>Lophotrochozoa</taxon>
        <taxon>Mollusca</taxon>
        <taxon>Bivalvia</taxon>
        <taxon>Autobranchia</taxon>
        <taxon>Pteriomorphia</taxon>
        <taxon>Ostreida</taxon>
        <taxon>Ostreoidea</taxon>
        <taxon>Ostreidae</taxon>
        <taxon>Crassostrea</taxon>
    </lineage>
</organism>
<evidence type="ECO:0000256" key="3">
    <source>
        <dbReference type="PIRSR" id="PIRSR000705-3"/>
    </source>
</evidence>
<evidence type="ECO:0000259" key="4">
    <source>
        <dbReference type="Pfam" id="PF01712"/>
    </source>
</evidence>
<keyword evidence="3" id="KW-0547">Nucleotide-binding</keyword>
<reference evidence="6" key="1">
    <citation type="submission" date="2025-08" db="UniProtKB">
        <authorList>
            <consortium name="RefSeq"/>
        </authorList>
    </citation>
    <scope>IDENTIFICATION</scope>
    <source>
        <tissue evidence="6">Whole sample</tissue>
    </source>
</reference>
<dbReference type="Pfam" id="PF01712">
    <property type="entry name" value="dNK"/>
    <property type="match status" value="1"/>
</dbReference>
<dbReference type="AlphaFoldDB" id="A0A8B8B3G9"/>
<evidence type="ECO:0000256" key="2">
    <source>
        <dbReference type="PIRSR" id="PIRSR000705-1"/>
    </source>
</evidence>
<dbReference type="CDD" id="cd01673">
    <property type="entry name" value="dNK"/>
    <property type="match status" value="1"/>
</dbReference>
<dbReference type="GO" id="GO:0019136">
    <property type="term" value="F:deoxynucleoside kinase activity"/>
    <property type="evidence" value="ECO:0007669"/>
    <property type="project" value="InterPro"/>
</dbReference>
<feature type="domain" description="Deoxynucleoside kinase" evidence="4">
    <location>
        <begin position="20"/>
        <end position="210"/>
    </location>
</feature>